<evidence type="ECO:0000256" key="1">
    <source>
        <dbReference type="SAM" id="MobiDB-lite"/>
    </source>
</evidence>
<name>A0AAJ0DYS1_9PEZI</name>
<evidence type="ECO:0000313" key="3">
    <source>
        <dbReference type="Proteomes" id="UP001240678"/>
    </source>
</evidence>
<feature type="compositionally biased region" description="Polar residues" evidence="1">
    <location>
        <begin position="20"/>
        <end position="37"/>
    </location>
</feature>
<sequence>MRKRSRNSRKRERTPGKASYITSHPSKASRSQRTSKPSHIPSLSHHQRCHSSTYLRTRHPRNLCP</sequence>
<dbReference type="EMBL" id="MOOE01000009">
    <property type="protein sequence ID" value="KAK1524084.1"/>
    <property type="molecule type" value="Genomic_DNA"/>
</dbReference>
<evidence type="ECO:0000313" key="2">
    <source>
        <dbReference type="EMBL" id="KAK1524084.1"/>
    </source>
</evidence>
<proteinExistence type="predicted"/>
<dbReference type="RefSeq" id="XP_060312031.1">
    <property type="nucleotide sequence ID" value="XM_060457331.1"/>
</dbReference>
<reference evidence="2 3" key="1">
    <citation type="submission" date="2016-10" db="EMBL/GenBank/DDBJ databases">
        <title>The genome sequence of Colletotrichum fioriniae PJ7.</title>
        <authorList>
            <person name="Baroncelli R."/>
        </authorList>
    </citation>
    <scope>NUCLEOTIDE SEQUENCE [LARGE SCALE GENOMIC DNA]</scope>
    <source>
        <strain evidence="2 3">IMI 309622</strain>
    </source>
</reference>
<feature type="compositionally biased region" description="Basic residues" evidence="1">
    <location>
        <begin position="1"/>
        <end position="12"/>
    </location>
</feature>
<organism evidence="2 3">
    <name type="scientific">Colletotrichum costaricense</name>
    <dbReference type="NCBI Taxonomy" id="1209916"/>
    <lineage>
        <taxon>Eukaryota</taxon>
        <taxon>Fungi</taxon>
        <taxon>Dikarya</taxon>
        <taxon>Ascomycota</taxon>
        <taxon>Pezizomycotina</taxon>
        <taxon>Sordariomycetes</taxon>
        <taxon>Hypocreomycetidae</taxon>
        <taxon>Glomerellales</taxon>
        <taxon>Glomerellaceae</taxon>
        <taxon>Colletotrichum</taxon>
        <taxon>Colletotrichum acutatum species complex</taxon>
    </lineage>
</organism>
<dbReference type="AlphaFoldDB" id="A0AAJ0DYS1"/>
<comment type="caution">
    <text evidence="2">The sequence shown here is derived from an EMBL/GenBank/DDBJ whole genome shotgun (WGS) entry which is preliminary data.</text>
</comment>
<gene>
    <name evidence="2" type="ORF">CCOS01_09171</name>
</gene>
<feature type="region of interest" description="Disordered" evidence="1">
    <location>
        <begin position="1"/>
        <end position="65"/>
    </location>
</feature>
<dbReference type="Proteomes" id="UP001240678">
    <property type="component" value="Unassembled WGS sequence"/>
</dbReference>
<accession>A0AAJ0DYS1</accession>
<keyword evidence="3" id="KW-1185">Reference proteome</keyword>
<protein>
    <submittedName>
        <fullName evidence="2">Uncharacterized protein</fullName>
    </submittedName>
</protein>
<feature type="compositionally biased region" description="Basic residues" evidence="1">
    <location>
        <begin position="56"/>
        <end position="65"/>
    </location>
</feature>
<dbReference type="GeneID" id="85340878"/>